<dbReference type="EMBL" id="WNTK01000010">
    <property type="protein sequence ID" value="KAG9476841.1"/>
    <property type="molecule type" value="Genomic_DNA"/>
</dbReference>
<dbReference type="InterPro" id="IPR018122">
    <property type="entry name" value="TF_fork_head_CS_1"/>
</dbReference>
<evidence type="ECO:0000256" key="7">
    <source>
        <dbReference type="ARBA" id="ARBA00023242"/>
    </source>
</evidence>
<dbReference type="GO" id="GO:0000981">
    <property type="term" value="F:DNA-binding transcription factor activity, RNA polymerase II-specific"/>
    <property type="evidence" value="ECO:0007669"/>
    <property type="project" value="TreeGrafter"/>
</dbReference>
<dbReference type="Pfam" id="PF00250">
    <property type="entry name" value="Forkhead"/>
    <property type="match status" value="1"/>
</dbReference>
<dbReference type="PROSITE" id="PS00658">
    <property type="entry name" value="FORK_HEAD_2"/>
    <property type="match status" value="1"/>
</dbReference>
<dbReference type="CDD" id="cd20023">
    <property type="entry name" value="FH_FOXJ1"/>
    <property type="match status" value="1"/>
</dbReference>
<reference evidence="12" key="1">
    <citation type="thesis" date="2020" institute="ProQuest LLC" country="789 East Eisenhower Parkway, Ann Arbor, MI, USA">
        <title>Comparative Genomics and Chromosome Evolution.</title>
        <authorList>
            <person name="Mudd A.B."/>
        </authorList>
    </citation>
    <scope>NUCLEOTIDE SEQUENCE</scope>
    <source>
        <strain evidence="12">HN-11 Male</strain>
        <tissue evidence="12">Kidney and liver</tissue>
    </source>
</reference>
<feature type="compositionally biased region" description="Polar residues" evidence="10">
    <location>
        <begin position="111"/>
        <end position="139"/>
    </location>
</feature>
<dbReference type="PANTHER" id="PTHR46805:SF4">
    <property type="entry name" value="FORKHEAD BOX PROTEIN J1.2"/>
    <property type="match status" value="1"/>
</dbReference>
<feature type="compositionally biased region" description="Polar residues" evidence="10">
    <location>
        <begin position="257"/>
        <end position="284"/>
    </location>
</feature>
<evidence type="ECO:0000259" key="11">
    <source>
        <dbReference type="PROSITE" id="PS50039"/>
    </source>
</evidence>
<evidence type="ECO:0000256" key="9">
    <source>
        <dbReference type="PROSITE-ProRule" id="PRU00089"/>
    </source>
</evidence>
<feature type="DNA-binding region" description="Fork-head" evidence="9">
    <location>
        <begin position="153"/>
        <end position="247"/>
    </location>
</feature>
<protein>
    <recommendedName>
        <fullName evidence="11">Fork-head domain-containing protein</fullName>
    </recommendedName>
</protein>
<proteinExistence type="inferred from homology"/>
<evidence type="ECO:0000256" key="10">
    <source>
        <dbReference type="SAM" id="MobiDB-lite"/>
    </source>
</evidence>
<comment type="subcellular location">
    <subcellularLocation>
        <location evidence="1 9">Nucleus</location>
    </subcellularLocation>
</comment>
<evidence type="ECO:0000313" key="12">
    <source>
        <dbReference type="EMBL" id="KAG9476841.1"/>
    </source>
</evidence>
<evidence type="ECO:0000256" key="1">
    <source>
        <dbReference type="ARBA" id="ARBA00004123"/>
    </source>
</evidence>
<keyword evidence="6" id="KW-0804">Transcription</keyword>
<dbReference type="Gene3D" id="1.10.10.10">
    <property type="entry name" value="Winged helix-like DNA-binding domain superfamily/Winged helix DNA-binding domain"/>
    <property type="match status" value="1"/>
</dbReference>
<keyword evidence="13" id="KW-1185">Reference proteome</keyword>
<dbReference type="AlphaFoldDB" id="A0A8J6K2F3"/>
<dbReference type="PANTHER" id="PTHR46805">
    <property type="entry name" value="FORKHEAD BOX PROTEIN J1"/>
    <property type="match status" value="1"/>
</dbReference>
<organism evidence="12 13">
    <name type="scientific">Eleutherodactylus coqui</name>
    <name type="common">Puerto Rican coqui</name>
    <dbReference type="NCBI Taxonomy" id="57060"/>
    <lineage>
        <taxon>Eukaryota</taxon>
        <taxon>Metazoa</taxon>
        <taxon>Chordata</taxon>
        <taxon>Craniata</taxon>
        <taxon>Vertebrata</taxon>
        <taxon>Euteleostomi</taxon>
        <taxon>Amphibia</taxon>
        <taxon>Batrachia</taxon>
        <taxon>Anura</taxon>
        <taxon>Neobatrachia</taxon>
        <taxon>Hyloidea</taxon>
        <taxon>Eleutherodactylidae</taxon>
        <taxon>Eleutherodactylinae</taxon>
        <taxon>Eleutherodactylus</taxon>
        <taxon>Eleutherodactylus</taxon>
    </lineage>
</organism>
<dbReference type="SUPFAM" id="SSF46785">
    <property type="entry name" value="Winged helix' DNA-binding domain"/>
    <property type="match status" value="1"/>
</dbReference>
<keyword evidence="7 9" id="KW-0539">Nucleus</keyword>
<feature type="region of interest" description="Disordered" evidence="10">
    <location>
        <begin position="249"/>
        <end position="297"/>
    </location>
</feature>
<feature type="domain" description="Fork-head" evidence="11">
    <location>
        <begin position="153"/>
        <end position="247"/>
    </location>
</feature>
<dbReference type="PRINTS" id="PR00053">
    <property type="entry name" value="FORKHEAD"/>
</dbReference>
<keyword evidence="4 9" id="KW-0238">DNA-binding</keyword>
<dbReference type="PROSITE" id="PS00657">
    <property type="entry name" value="FORK_HEAD_1"/>
    <property type="match status" value="1"/>
</dbReference>
<evidence type="ECO:0000256" key="8">
    <source>
        <dbReference type="ARBA" id="ARBA00034770"/>
    </source>
</evidence>
<dbReference type="OrthoDB" id="5954824at2759"/>
<dbReference type="PROSITE" id="PS50039">
    <property type="entry name" value="FORK_HEAD_3"/>
    <property type="match status" value="1"/>
</dbReference>
<keyword evidence="5" id="KW-0010">Activator</keyword>
<evidence type="ECO:0000313" key="13">
    <source>
        <dbReference type="Proteomes" id="UP000770717"/>
    </source>
</evidence>
<dbReference type="GO" id="GO:0030030">
    <property type="term" value="P:cell projection organization"/>
    <property type="evidence" value="ECO:0007669"/>
    <property type="project" value="UniProtKB-KW"/>
</dbReference>
<evidence type="ECO:0000256" key="6">
    <source>
        <dbReference type="ARBA" id="ARBA00023163"/>
    </source>
</evidence>
<dbReference type="GO" id="GO:0005634">
    <property type="term" value="C:nucleus"/>
    <property type="evidence" value="ECO:0007669"/>
    <property type="project" value="UniProtKB-SubCell"/>
</dbReference>
<evidence type="ECO:0000256" key="3">
    <source>
        <dbReference type="ARBA" id="ARBA00023015"/>
    </source>
</evidence>
<keyword evidence="2" id="KW-0970">Cilium biogenesis/degradation</keyword>
<accession>A0A8J6K2F3</accession>
<dbReference type="GO" id="GO:0000978">
    <property type="term" value="F:RNA polymerase II cis-regulatory region sequence-specific DNA binding"/>
    <property type="evidence" value="ECO:0007669"/>
    <property type="project" value="TreeGrafter"/>
</dbReference>
<dbReference type="InterPro" id="IPR047513">
    <property type="entry name" value="FOXJ1"/>
</dbReference>
<dbReference type="FunFam" id="1.10.10.10:FF:000030">
    <property type="entry name" value="Forkhead box protein K2"/>
    <property type="match status" value="1"/>
</dbReference>
<dbReference type="InterPro" id="IPR047512">
    <property type="entry name" value="FH_FOXJ1"/>
</dbReference>
<dbReference type="InterPro" id="IPR030456">
    <property type="entry name" value="TF_fork_head_CS_2"/>
</dbReference>
<evidence type="ECO:0000256" key="2">
    <source>
        <dbReference type="ARBA" id="ARBA00022794"/>
    </source>
</evidence>
<comment type="similarity">
    <text evidence="8">Belongs to the FOXJ1 family.</text>
</comment>
<sequence length="415" mass="47103">MLLSQCCRRHSVAGSHHQTLQTLDFSFCSAHTISSRSTTVLFQRTMPVLSSNPQAFHMEKDNIREDDSLTNLQWLQDFSIWSSDLSSFAISCPPATNKNQGPCSPAAGDTASCQAPRTGKQRSTIGSNSWPSLPSSVPNPIQEVDYRTNPNVKPPYSYATLICMAMEASQQRKLTLSAIYNWITQNFCYYRHADPSWQNSIRHNLSLNKCFMKVPRGKDEPGKGGFWQMDPRYADMFVNGVLRRRRMPASHLDPPRCNNTAAQHPYQSSARPNSRQTPRSSCSYKQLRRQEKPSPVLPALRAQERHGDNLFSPENDHLNGSNFDDLDLQTALISMWWEEDLGPSGISASVVNTPNLEVAQQEPAIMDSQWFLPPDHHPTWQELKEEPVANQWYIDSGYVEDVLYECPPWERAETL</sequence>
<keyword evidence="3" id="KW-0805">Transcription regulation</keyword>
<dbReference type="SMART" id="SM00339">
    <property type="entry name" value="FH"/>
    <property type="match status" value="1"/>
</dbReference>
<feature type="region of interest" description="Disordered" evidence="10">
    <location>
        <begin position="99"/>
        <end position="149"/>
    </location>
</feature>
<evidence type="ECO:0000256" key="4">
    <source>
        <dbReference type="ARBA" id="ARBA00023125"/>
    </source>
</evidence>
<dbReference type="InterPro" id="IPR036390">
    <property type="entry name" value="WH_DNA-bd_sf"/>
</dbReference>
<gene>
    <name evidence="12" type="ORF">GDO78_002304</name>
</gene>
<comment type="caution">
    <text evidence="12">The sequence shown here is derived from an EMBL/GenBank/DDBJ whole genome shotgun (WGS) entry which is preliminary data.</text>
</comment>
<dbReference type="Proteomes" id="UP000770717">
    <property type="component" value="Unassembled WGS sequence"/>
</dbReference>
<evidence type="ECO:0000256" key="5">
    <source>
        <dbReference type="ARBA" id="ARBA00023159"/>
    </source>
</evidence>
<dbReference type="InterPro" id="IPR001766">
    <property type="entry name" value="Fork_head_dom"/>
</dbReference>
<name>A0A8J6K2F3_ELECQ</name>
<dbReference type="InterPro" id="IPR036388">
    <property type="entry name" value="WH-like_DNA-bd_sf"/>
</dbReference>